<dbReference type="RefSeq" id="WP_248684513.1">
    <property type="nucleotide sequence ID" value="NZ_JALPRY010000024.1"/>
</dbReference>
<dbReference type="InterPro" id="IPR003477">
    <property type="entry name" value="PemK-like"/>
</dbReference>
<sequence length="119" mass="12927">MVTAAFQGDLGKPRPAVILQADECIEDHVTLLLCPFSTFLTDAAIFRPTVVPSPENGLQATSQIMVDKMTHLRKPAIGRVIGRLNDDEMQRLEAAVIAITGLRQSVLPIAGLQHLGEQQ</sequence>
<dbReference type="Proteomes" id="UP001202827">
    <property type="component" value="Unassembled WGS sequence"/>
</dbReference>
<accession>A0ABT0IWC5</accession>
<dbReference type="Gene3D" id="2.30.30.110">
    <property type="match status" value="1"/>
</dbReference>
<evidence type="ECO:0000313" key="2">
    <source>
        <dbReference type="Proteomes" id="UP001202827"/>
    </source>
</evidence>
<protein>
    <submittedName>
        <fullName evidence="1">Type II toxin-antitoxin system PemK/MazF family toxin</fullName>
    </submittedName>
</protein>
<organism evidence="1 2">
    <name type="scientific">Neorhizobium turbinariae</name>
    <dbReference type="NCBI Taxonomy" id="2937795"/>
    <lineage>
        <taxon>Bacteria</taxon>
        <taxon>Pseudomonadati</taxon>
        <taxon>Pseudomonadota</taxon>
        <taxon>Alphaproteobacteria</taxon>
        <taxon>Hyphomicrobiales</taxon>
        <taxon>Rhizobiaceae</taxon>
        <taxon>Rhizobium/Agrobacterium group</taxon>
        <taxon>Neorhizobium</taxon>
    </lineage>
</organism>
<dbReference type="Pfam" id="PF02452">
    <property type="entry name" value="PemK_toxin"/>
    <property type="match status" value="1"/>
</dbReference>
<evidence type="ECO:0000313" key="1">
    <source>
        <dbReference type="EMBL" id="MCK8782186.1"/>
    </source>
</evidence>
<proteinExistence type="predicted"/>
<name>A0ABT0IWC5_9HYPH</name>
<dbReference type="InterPro" id="IPR011067">
    <property type="entry name" value="Plasmid_toxin/cell-grow_inhib"/>
</dbReference>
<keyword evidence="2" id="KW-1185">Reference proteome</keyword>
<dbReference type="SUPFAM" id="SSF50118">
    <property type="entry name" value="Cell growth inhibitor/plasmid maintenance toxic component"/>
    <property type="match status" value="1"/>
</dbReference>
<dbReference type="EMBL" id="JALPRY010000024">
    <property type="protein sequence ID" value="MCK8782186.1"/>
    <property type="molecule type" value="Genomic_DNA"/>
</dbReference>
<reference evidence="1 2" key="1">
    <citation type="submission" date="2022-04" db="EMBL/GenBank/DDBJ databases">
        <title>Rhizobium coralii sp. nov., isolated from coral Turbinaria peltata.</title>
        <authorList>
            <person name="Sun H."/>
        </authorList>
    </citation>
    <scope>NUCLEOTIDE SEQUENCE [LARGE SCALE GENOMIC DNA]</scope>
    <source>
        <strain evidence="1 2">NTR19</strain>
    </source>
</reference>
<comment type="caution">
    <text evidence="1">The sequence shown here is derived from an EMBL/GenBank/DDBJ whole genome shotgun (WGS) entry which is preliminary data.</text>
</comment>
<gene>
    <name evidence="1" type="ORF">M0654_19585</name>
</gene>